<dbReference type="PANTHER" id="PTHR43806">
    <property type="entry name" value="PEPTIDASE S8"/>
    <property type="match status" value="1"/>
</dbReference>
<dbReference type="InterPro" id="IPR015500">
    <property type="entry name" value="Peptidase_S8_subtilisin-rel"/>
</dbReference>
<feature type="chain" id="PRO_5003187938" evidence="8">
    <location>
        <begin position="26"/>
        <end position="419"/>
    </location>
</feature>
<feature type="active site" description="Charge relay system" evidence="5">
    <location>
        <position position="190"/>
    </location>
</feature>
<keyword evidence="8" id="KW-0732">Signal</keyword>
<dbReference type="PROSITE" id="PS51257">
    <property type="entry name" value="PROKAR_LIPOPROTEIN"/>
    <property type="match status" value="1"/>
</dbReference>
<evidence type="ECO:0000256" key="1">
    <source>
        <dbReference type="ARBA" id="ARBA00011073"/>
    </source>
</evidence>
<dbReference type="STRING" id="643867.Ftrac_2262"/>
<dbReference type="Gene3D" id="3.40.50.200">
    <property type="entry name" value="Peptidase S8/S53 domain"/>
    <property type="match status" value="1"/>
</dbReference>
<protein>
    <submittedName>
        <fullName evidence="11">Peptidase S8 and S53 subtilisin kexin sedolisin</fullName>
    </submittedName>
</protein>
<proteinExistence type="inferred from homology"/>
<dbReference type="InterPro" id="IPR023827">
    <property type="entry name" value="Peptidase_S8_Asp-AS"/>
</dbReference>
<dbReference type="InterPro" id="IPR036852">
    <property type="entry name" value="Peptidase_S8/S53_dom_sf"/>
</dbReference>
<comment type="similarity">
    <text evidence="1 5 6">Belongs to the peptidase S8 family.</text>
</comment>
<dbReference type="PROSITE" id="PS51892">
    <property type="entry name" value="SUBTILASE"/>
    <property type="match status" value="1"/>
</dbReference>
<keyword evidence="2 5" id="KW-0645">Protease</keyword>
<dbReference type="SUPFAM" id="SSF52743">
    <property type="entry name" value="Subtilisin-like"/>
    <property type="match status" value="1"/>
</dbReference>
<evidence type="ECO:0000256" key="5">
    <source>
        <dbReference type="PROSITE-ProRule" id="PRU01240"/>
    </source>
</evidence>
<dbReference type="PRINTS" id="PR00723">
    <property type="entry name" value="SUBTILISIN"/>
</dbReference>
<feature type="active site" description="Charge relay system" evidence="5">
    <location>
        <position position="384"/>
    </location>
</feature>
<feature type="active site" description="Charge relay system" evidence="5">
    <location>
        <position position="226"/>
    </location>
</feature>
<dbReference type="GO" id="GO:0006508">
    <property type="term" value="P:proteolysis"/>
    <property type="evidence" value="ECO:0007669"/>
    <property type="project" value="UniProtKB-KW"/>
</dbReference>
<evidence type="ECO:0000259" key="10">
    <source>
        <dbReference type="Pfam" id="PF05922"/>
    </source>
</evidence>
<dbReference type="eggNOG" id="COG1404">
    <property type="taxonomic scope" value="Bacteria"/>
</dbReference>
<accession>E4TKT8</accession>
<dbReference type="PROSITE" id="PS00136">
    <property type="entry name" value="SUBTILASE_ASP"/>
    <property type="match status" value="1"/>
</dbReference>
<evidence type="ECO:0000259" key="9">
    <source>
        <dbReference type="Pfam" id="PF00082"/>
    </source>
</evidence>
<feature type="signal peptide" evidence="8">
    <location>
        <begin position="1"/>
        <end position="25"/>
    </location>
</feature>
<dbReference type="HOGENOM" id="CLU_011263_1_7_10"/>
<dbReference type="InterPro" id="IPR000209">
    <property type="entry name" value="Peptidase_S8/S53_dom"/>
</dbReference>
<gene>
    <name evidence="11" type="ordered locus">Ftrac_2262</name>
</gene>
<dbReference type="KEGG" id="mtt:Ftrac_2262"/>
<dbReference type="RefSeq" id="WP_013454384.1">
    <property type="nucleotide sequence ID" value="NC_014759.1"/>
</dbReference>
<dbReference type="Proteomes" id="UP000008720">
    <property type="component" value="Chromosome"/>
</dbReference>
<evidence type="ECO:0000256" key="8">
    <source>
        <dbReference type="SAM" id="SignalP"/>
    </source>
</evidence>
<organism evidence="11 12">
    <name type="scientific">Marivirga tractuosa (strain ATCC 23168 / DSM 4126 / NBRC 15989 / NCIMB 1408 / VKM B-1430 / H-43)</name>
    <name type="common">Microscilla tractuosa</name>
    <name type="synonym">Flexibacter tractuosus</name>
    <dbReference type="NCBI Taxonomy" id="643867"/>
    <lineage>
        <taxon>Bacteria</taxon>
        <taxon>Pseudomonadati</taxon>
        <taxon>Bacteroidota</taxon>
        <taxon>Cytophagia</taxon>
        <taxon>Cytophagales</taxon>
        <taxon>Marivirgaceae</taxon>
        <taxon>Marivirga</taxon>
    </lineage>
</organism>
<dbReference type="GO" id="GO:0005615">
    <property type="term" value="C:extracellular space"/>
    <property type="evidence" value="ECO:0007669"/>
    <property type="project" value="TreeGrafter"/>
</dbReference>
<dbReference type="InterPro" id="IPR050131">
    <property type="entry name" value="Peptidase_S8_subtilisin-like"/>
</dbReference>
<evidence type="ECO:0000313" key="12">
    <source>
        <dbReference type="Proteomes" id="UP000008720"/>
    </source>
</evidence>
<dbReference type="PROSITE" id="PS00138">
    <property type="entry name" value="SUBTILASE_SER"/>
    <property type="match status" value="1"/>
</dbReference>
<dbReference type="Pfam" id="PF05922">
    <property type="entry name" value="Inhibitor_I9"/>
    <property type="match status" value="1"/>
</dbReference>
<dbReference type="InterPro" id="IPR022398">
    <property type="entry name" value="Peptidase_S8_His-AS"/>
</dbReference>
<dbReference type="InterPro" id="IPR023828">
    <property type="entry name" value="Peptidase_S8_Ser-AS"/>
</dbReference>
<feature type="domain" description="Inhibitor I9" evidence="10">
    <location>
        <begin position="53"/>
        <end position="138"/>
    </location>
</feature>
<sequence length="419" mass="42773">MFSLQRLTKSVLSLLVAAVFFTACTQQDEMKINDPAELIEISDVKNGQIIPGQYIVTYSETTTNQSMRGLASPAARKEAMISTTNDLLAERNISKENVLAVFSETVKGFALKLNDAELKELRSDKRVAQIEPDRIVTLAPPCGTPNGGPCDDPGDGGGGDGSSSQVTPYGINRVNGGVSYTGSSVAWIIDTGIDLDHEDLNVDASRGFNAFTSGRDGKSTDDGNGHGTHVAGTVAALDNSVGVIGVAAGATVIPVKVLDSRGSGSYSGVIAGVDHVAANGNPGDVANLSLGGPTSDALDAAVLAAAQNGIKMVLAAGNESADANNSSPARVNGNNVYTISAMDSNDNFASFSNYANPPVDYCQPGVGINSTWKGGGYNTISGTSMAAPHAAGVLLLGGNSTSGTVNGDPDGTADPILVY</sequence>
<evidence type="ECO:0000256" key="2">
    <source>
        <dbReference type="ARBA" id="ARBA00022670"/>
    </source>
</evidence>
<evidence type="ECO:0000256" key="6">
    <source>
        <dbReference type="RuleBase" id="RU003355"/>
    </source>
</evidence>
<dbReference type="GO" id="GO:0004252">
    <property type="term" value="F:serine-type endopeptidase activity"/>
    <property type="evidence" value="ECO:0007669"/>
    <property type="project" value="UniProtKB-UniRule"/>
</dbReference>
<dbReference type="SUPFAM" id="SSF54897">
    <property type="entry name" value="Protease propeptides/inhibitors"/>
    <property type="match status" value="1"/>
</dbReference>
<keyword evidence="3 5" id="KW-0378">Hydrolase</keyword>
<keyword evidence="4 5" id="KW-0720">Serine protease</keyword>
<evidence type="ECO:0000313" key="11">
    <source>
        <dbReference type="EMBL" id="ADR22241.1"/>
    </source>
</evidence>
<dbReference type="PROSITE" id="PS00137">
    <property type="entry name" value="SUBTILASE_HIS"/>
    <property type="match status" value="1"/>
</dbReference>
<keyword evidence="12" id="KW-1185">Reference proteome</keyword>
<dbReference type="AlphaFoldDB" id="E4TKT8"/>
<reference evidence="11 12" key="1">
    <citation type="journal article" date="2011" name="Stand. Genomic Sci.">
        <title>Complete genome sequence of Marivirga tractuosa type strain (H-43).</title>
        <authorList>
            <person name="Pagani I."/>
            <person name="Chertkov O."/>
            <person name="Lapidus A."/>
            <person name="Lucas S."/>
            <person name="Del Rio T.G."/>
            <person name="Tice H."/>
            <person name="Copeland A."/>
            <person name="Cheng J.F."/>
            <person name="Nolan M."/>
            <person name="Saunders E."/>
            <person name="Pitluck S."/>
            <person name="Held B."/>
            <person name="Goodwin L."/>
            <person name="Liolios K."/>
            <person name="Ovchinikova G."/>
            <person name="Ivanova N."/>
            <person name="Mavromatis K."/>
            <person name="Pati A."/>
            <person name="Chen A."/>
            <person name="Palaniappan K."/>
            <person name="Land M."/>
            <person name="Hauser L."/>
            <person name="Jeffries C.D."/>
            <person name="Detter J.C."/>
            <person name="Han C."/>
            <person name="Tapia R."/>
            <person name="Ngatchou-Djao O.D."/>
            <person name="Rohde M."/>
            <person name="Goker M."/>
            <person name="Spring S."/>
            <person name="Sikorski J."/>
            <person name="Woyke T."/>
            <person name="Bristow J."/>
            <person name="Eisen J.A."/>
            <person name="Markowitz V."/>
            <person name="Hugenholtz P."/>
            <person name="Klenk H.P."/>
            <person name="Kyrpides N.C."/>
        </authorList>
    </citation>
    <scope>NUCLEOTIDE SEQUENCE [LARGE SCALE GENOMIC DNA]</scope>
    <source>
        <strain evidence="12">ATCC 23168 / DSM 4126 / NBRC 15989 / NCIMB 1408 / VKM B-1430 / H-43</strain>
    </source>
</reference>
<dbReference type="PANTHER" id="PTHR43806:SF66">
    <property type="entry name" value="SERIN ENDOPEPTIDASE"/>
    <property type="match status" value="1"/>
</dbReference>
<dbReference type="InterPro" id="IPR010259">
    <property type="entry name" value="S8pro/Inhibitor_I9"/>
</dbReference>
<dbReference type="EMBL" id="CP002349">
    <property type="protein sequence ID" value="ADR22241.1"/>
    <property type="molecule type" value="Genomic_DNA"/>
</dbReference>
<feature type="domain" description="Peptidase S8/S53" evidence="9">
    <location>
        <begin position="188"/>
        <end position="395"/>
    </location>
</feature>
<evidence type="ECO:0000256" key="3">
    <source>
        <dbReference type="ARBA" id="ARBA00022801"/>
    </source>
</evidence>
<evidence type="ECO:0000256" key="4">
    <source>
        <dbReference type="ARBA" id="ARBA00022825"/>
    </source>
</evidence>
<feature type="region of interest" description="Disordered" evidence="7">
    <location>
        <begin position="137"/>
        <end position="166"/>
    </location>
</feature>
<dbReference type="Pfam" id="PF00082">
    <property type="entry name" value="Peptidase_S8"/>
    <property type="match status" value="1"/>
</dbReference>
<evidence type="ECO:0000256" key="7">
    <source>
        <dbReference type="SAM" id="MobiDB-lite"/>
    </source>
</evidence>
<dbReference type="InterPro" id="IPR037045">
    <property type="entry name" value="S8pro/Inhibitor_I9_sf"/>
</dbReference>
<name>E4TKT8_MARTH</name>
<dbReference type="Gene3D" id="3.30.70.80">
    <property type="entry name" value="Peptidase S8 propeptide/proteinase inhibitor I9"/>
    <property type="match status" value="1"/>
</dbReference>